<dbReference type="Proteomes" id="UP000051836">
    <property type="component" value="Unassembled WGS sequence"/>
</dbReference>
<evidence type="ECO:0000313" key="1">
    <source>
        <dbReference type="EMBL" id="KQK75533.1"/>
    </source>
</evidence>
<dbReference type="AlphaFoldDB" id="A0A0Q3LYF2"/>
<comment type="caution">
    <text evidence="1">The sequence shown here is derived from an EMBL/GenBank/DDBJ whole genome shotgun (WGS) entry which is preliminary data.</text>
</comment>
<accession>A0A0Q3LYF2</accession>
<name>A0A0Q3LYF2_AMAAE</name>
<evidence type="ECO:0000313" key="2">
    <source>
        <dbReference type="Proteomes" id="UP000051836"/>
    </source>
</evidence>
<organism evidence="1 2">
    <name type="scientific">Amazona aestiva</name>
    <name type="common">Blue-fronted Amazon parrot</name>
    <dbReference type="NCBI Taxonomy" id="12930"/>
    <lineage>
        <taxon>Eukaryota</taxon>
        <taxon>Metazoa</taxon>
        <taxon>Chordata</taxon>
        <taxon>Craniata</taxon>
        <taxon>Vertebrata</taxon>
        <taxon>Euteleostomi</taxon>
        <taxon>Archelosauria</taxon>
        <taxon>Archosauria</taxon>
        <taxon>Dinosauria</taxon>
        <taxon>Saurischia</taxon>
        <taxon>Theropoda</taxon>
        <taxon>Coelurosauria</taxon>
        <taxon>Aves</taxon>
        <taxon>Neognathae</taxon>
        <taxon>Neoaves</taxon>
        <taxon>Telluraves</taxon>
        <taxon>Australaves</taxon>
        <taxon>Psittaciformes</taxon>
        <taxon>Psittacidae</taxon>
        <taxon>Amazona</taxon>
    </lineage>
</organism>
<sequence length="166" mass="18096">MNKDKLEKLSGYAFKFCVLPGVKKLRGMGLTEGTVIAINTLIAAQKYAYLTRCLVNSKGKIENGLKLIELMSFGKSAEIYLSHKPANEMHAGYSLTGDSEDVDEAEKREIPGSAFPKAGAWISRGVISNPAGKGPVQEGRNGTLDKKPTLQCLEETEMGEMQWKGQ</sequence>
<dbReference type="EMBL" id="LMAW01002927">
    <property type="protein sequence ID" value="KQK75533.1"/>
    <property type="molecule type" value="Genomic_DNA"/>
</dbReference>
<reference evidence="1 2" key="1">
    <citation type="submission" date="2015-10" db="EMBL/GenBank/DDBJ databases">
        <authorList>
            <person name="Gilbert D.G."/>
        </authorList>
    </citation>
    <scope>NUCLEOTIDE SEQUENCE [LARGE SCALE GENOMIC DNA]</scope>
    <source>
        <strain evidence="1">FVVF132</strain>
    </source>
</reference>
<keyword evidence="2" id="KW-1185">Reference proteome</keyword>
<gene>
    <name evidence="1" type="ORF">AAES_144099</name>
</gene>
<protein>
    <submittedName>
        <fullName evidence="1">Uncharacterized protein</fullName>
    </submittedName>
</protein>
<proteinExistence type="predicted"/>